<dbReference type="Gene3D" id="3.30.160.60">
    <property type="entry name" value="Classic Zinc Finger"/>
    <property type="match status" value="7"/>
</dbReference>
<evidence type="ECO:0000256" key="8">
    <source>
        <dbReference type="PROSITE-ProRule" id="PRU00042"/>
    </source>
</evidence>
<feature type="compositionally biased region" description="Low complexity" evidence="9">
    <location>
        <begin position="121"/>
        <end position="135"/>
    </location>
</feature>
<dbReference type="InterPro" id="IPR050589">
    <property type="entry name" value="Ikaros_C2H2-ZF"/>
</dbReference>
<evidence type="ECO:0000256" key="5">
    <source>
        <dbReference type="ARBA" id="ARBA00022833"/>
    </source>
</evidence>
<organism evidence="11 12">
    <name type="scientific">Synaphobranchus kaupii</name>
    <name type="common">Kaup's arrowtooth eel</name>
    <dbReference type="NCBI Taxonomy" id="118154"/>
    <lineage>
        <taxon>Eukaryota</taxon>
        <taxon>Metazoa</taxon>
        <taxon>Chordata</taxon>
        <taxon>Craniata</taxon>
        <taxon>Vertebrata</taxon>
        <taxon>Euteleostomi</taxon>
        <taxon>Actinopterygii</taxon>
        <taxon>Neopterygii</taxon>
        <taxon>Teleostei</taxon>
        <taxon>Anguilliformes</taxon>
        <taxon>Synaphobranchidae</taxon>
        <taxon>Synaphobranchus</taxon>
    </lineage>
</organism>
<evidence type="ECO:0000256" key="1">
    <source>
        <dbReference type="ARBA" id="ARBA00004123"/>
    </source>
</evidence>
<feature type="domain" description="C2H2-type" evidence="10">
    <location>
        <begin position="344"/>
        <end position="371"/>
    </location>
</feature>
<name>A0A9Q1J3B6_SYNKA</name>
<evidence type="ECO:0000256" key="6">
    <source>
        <dbReference type="ARBA" id="ARBA00023125"/>
    </source>
</evidence>
<dbReference type="InterPro" id="IPR013087">
    <property type="entry name" value="Znf_C2H2_type"/>
</dbReference>
<feature type="region of interest" description="Disordered" evidence="9">
    <location>
        <begin position="108"/>
        <end position="210"/>
    </location>
</feature>
<evidence type="ECO:0000313" key="11">
    <source>
        <dbReference type="EMBL" id="KAJ8364248.1"/>
    </source>
</evidence>
<evidence type="ECO:0000259" key="10">
    <source>
        <dbReference type="PROSITE" id="PS50157"/>
    </source>
</evidence>
<accession>A0A9Q1J3B6</accession>
<keyword evidence="3" id="KW-0677">Repeat</keyword>
<dbReference type="Pfam" id="PF00096">
    <property type="entry name" value="zf-C2H2"/>
    <property type="match status" value="4"/>
</dbReference>
<dbReference type="GO" id="GO:0000978">
    <property type="term" value="F:RNA polymerase II cis-regulatory region sequence-specific DNA binding"/>
    <property type="evidence" value="ECO:0007669"/>
    <property type="project" value="TreeGrafter"/>
</dbReference>
<dbReference type="FunFam" id="3.30.160.60:FF:000100">
    <property type="entry name" value="Zinc finger 45-like"/>
    <property type="match status" value="1"/>
</dbReference>
<protein>
    <recommendedName>
        <fullName evidence="10">C2H2-type domain-containing protein</fullName>
    </recommendedName>
</protein>
<dbReference type="SUPFAM" id="SSF57667">
    <property type="entry name" value="beta-beta-alpha zinc fingers"/>
    <property type="match status" value="4"/>
</dbReference>
<reference evidence="11" key="1">
    <citation type="journal article" date="2023" name="Science">
        <title>Genome structures resolve the early diversification of teleost fishes.</title>
        <authorList>
            <person name="Parey E."/>
            <person name="Louis A."/>
            <person name="Montfort J."/>
            <person name="Bouchez O."/>
            <person name="Roques C."/>
            <person name="Iampietro C."/>
            <person name="Lluch J."/>
            <person name="Castinel A."/>
            <person name="Donnadieu C."/>
            <person name="Desvignes T."/>
            <person name="Floi Bucao C."/>
            <person name="Jouanno E."/>
            <person name="Wen M."/>
            <person name="Mejri S."/>
            <person name="Dirks R."/>
            <person name="Jansen H."/>
            <person name="Henkel C."/>
            <person name="Chen W.J."/>
            <person name="Zahm M."/>
            <person name="Cabau C."/>
            <person name="Klopp C."/>
            <person name="Thompson A.W."/>
            <person name="Robinson-Rechavi M."/>
            <person name="Braasch I."/>
            <person name="Lecointre G."/>
            <person name="Bobe J."/>
            <person name="Postlethwait J.H."/>
            <person name="Berthelot C."/>
            <person name="Roest Crollius H."/>
            <person name="Guiguen Y."/>
        </authorList>
    </citation>
    <scope>NUCLEOTIDE SEQUENCE</scope>
    <source>
        <strain evidence="11">WJC10195</strain>
    </source>
</reference>
<feature type="domain" description="C2H2-type" evidence="10">
    <location>
        <begin position="428"/>
        <end position="455"/>
    </location>
</feature>
<evidence type="ECO:0000256" key="9">
    <source>
        <dbReference type="SAM" id="MobiDB-lite"/>
    </source>
</evidence>
<feature type="domain" description="C2H2-type" evidence="10">
    <location>
        <begin position="456"/>
        <end position="483"/>
    </location>
</feature>
<proteinExistence type="predicted"/>
<dbReference type="GO" id="GO:0005634">
    <property type="term" value="C:nucleus"/>
    <property type="evidence" value="ECO:0007669"/>
    <property type="project" value="UniProtKB-SubCell"/>
</dbReference>
<feature type="domain" description="C2H2-type" evidence="10">
    <location>
        <begin position="246"/>
        <end position="274"/>
    </location>
</feature>
<feature type="domain" description="C2H2-type" evidence="10">
    <location>
        <begin position="291"/>
        <end position="318"/>
    </location>
</feature>
<gene>
    <name evidence="11" type="ORF">SKAU_G00130790</name>
</gene>
<keyword evidence="7" id="KW-0539">Nucleus</keyword>
<feature type="compositionally biased region" description="Acidic residues" evidence="9">
    <location>
        <begin position="323"/>
        <end position="336"/>
    </location>
</feature>
<dbReference type="PROSITE" id="PS00028">
    <property type="entry name" value="ZINC_FINGER_C2H2_1"/>
    <property type="match status" value="8"/>
</dbReference>
<keyword evidence="5" id="KW-0862">Zinc</keyword>
<sequence>MSGSTVTRWVISDDGSHLIRREEVEAACPKGVESQRVQVKEENFDRPVTNVSASSSLSTNKRNAVPAQLPVSFPCAYCDICFTASHYLEKHVKRSHRKQYLEMLRTPLTSPESIRSPAKVESATTSQSEEAQASEYSVGCTAIGATPETPERTSEPAPLSPAPNSMKSSASTPSSGQVQIAVKPIPKEASMQDLPQPLCPPSEADEVKKRTQKNVSSSCTRCGGRRKRQTKGEGEKECCCEDDTLFLCNECGESFPSFPSLSFHQDQAHWGKGRGGGEEEEEEEEEGETLYLCTECGLSFPCLELLGHHQSLHDSPGAKDGEEGTEEEEKDEDDDSLPYASQAHSCPNCQKTFKTARYLKTHMKIHSGQVPYHCDQCDKPFTQLGDLKTHRRTHTGERPYQCSQCGKCFGRSGTLKKHWRTHTGETPYVCAVCGKQFNQLGALKTHERIHTGQRPYFCTRCSQHFTYSYQLKRHRCVHSDKSRGASE</sequence>
<dbReference type="AlphaFoldDB" id="A0A9Q1J3B6"/>
<feature type="compositionally biased region" description="Polar residues" evidence="9">
    <location>
        <begin position="162"/>
        <end position="178"/>
    </location>
</feature>
<comment type="subcellular location">
    <subcellularLocation>
        <location evidence="1">Nucleus</location>
    </subcellularLocation>
</comment>
<keyword evidence="6" id="KW-0238">DNA-binding</keyword>
<evidence type="ECO:0000256" key="4">
    <source>
        <dbReference type="ARBA" id="ARBA00022771"/>
    </source>
</evidence>
<dbReference type="PROSITE" id="PS50157">
    <property type="entry name" value="ZINC_FINGER_C2H2_2"/>
    <property type="match status" value="8"/>
</dbReference>
<dbReference type="GO" id="GO:0008270">
    <property type="term" value="F:zinc ion binding"/>
    <property type="evidence" value="ECO:0007669"/>
    <property type="project" value="UniProtKB-KW"/>
</dbReference>
<dbReference type="InterPro" id="IPR036236">
    <property type="entry name" value="Znf_C2H2_sf"/>
</dbReference>
<dbReference type="GO" id="GO:0003700">
    <property type="term" value="F:DNA-binding transcription factor activity"/>
    <property type="evidence" value="ECO:0007669"/>
    <property type="project" value="TreeGrafter"/>
</dbReference>
<feature type="region of interest" description="Disordered" evidence="9">
    <location>
        <begin position="312"/>
        <end position="343"/>
    </location>
</feature>
<dbReference type="GO" id="GO:0006357">
    <property type="term" value="P:regulation of transcription by RNA polymerase II"/>
    <property type="evidence" value="ECO:0007669"/>
    <property type="project" value="TreeGrafter"/>
</dbReference>
<dbReference type="PANTHER" id="PTHR24404:SF43">
    <property type="entry name" value="TRANSCRIPTIONAL REPRESSOR CTCF"/>
    <property type="match status" value="1"/>
</dbReference>
<comment type="caution">
    <text evidence="11">The sequence shown here is derived from an EMBL/GenBank/DDBJ whole genome shotgun (WGS) entry which is preliminary data.</text>
</comment>
<evidence type="ECO:0000256" key="7">
    <source>
        <dbReference type="ARBA" id="ARBA00023242"/>
    </source>
</evidence>
<dbReference type="FunFam" id="3.30.160.60:FF:001119">
    <property type="entry name" value="zinc finger protein 408"/>
    <property type="match status" value="1"/>
</dbReference>
<feature type="domain" description="C2H2-type" evidence="10">
    <location>
        <begin position="73"/>
        <end position="101"/>
    </location>
</feature>
<dbReference type="PANTHER" id="PTHR24404">
    <property type="entry name" value="ZINC FINGER PROTEIN"/>
    <property type="match status" value="1"/>
</dbReference>
<feature type="domain" description="C2H2-type" evidence="10">
    <location>
        <begin position="400"/>
        <end position="427"/>
    </location>
</feature>
<evidence type="ECO:0000256" key="2">
    <source>
        <dbReference type="ARBA" id="ARBA00022723"/>
    </source>
</evidence>
<evidence type="ECO:0000313" key="12">
    <source>
        <dbReference type="Proteomes" id="UP001152622"/>
    </source>
</evidence>
<dbReference type="OrthoDB" id="8922241at2759"/>
<feature type="domain" description="C2H2-type" evidence="10">
    <location>
        <begin position="372"/>
        <end position="399"/>
    </location>
</feature>
<keyword evidence="2" id="KW-0479">Metal-binding</keyword>
<keyword evidence="4 8" id="KW-0863">Zinc-finger</keyword>
<evidence type="ECO:0000256" key="3">
    <source>
        <dbReference type="ARBA" id="ARBA00022737"/>
    </source>
</evidence>
<dbReference type="Proteomes" id="UP001152622">
    <property type="component" value="Chromosome 4"/>
</dbReference>
<keyword evidence="12" id="KW-1185">Reference proteome</keyword>
<dbReference type="SMART" id="SM00355">
    <property type="entry name" value="ZnF_C2H2"/>
    <property type="match status" value="8"/>
</dbReference>
<dbReference type="EMBL" id="JAINUF010000004">
    <property type="protein sequence ID" value="KAJ8364248.1"/>
    <property type="molecule type" value="Genomic_DNA"/>
</dbReference>
<dbReference type="FunFam" id="3.30.160.60:FF:000912">
    <property type="entry name" value="Zinc finger protein 660"/>
    <property type="match status" value="1"/>
</dbReference>
<dbReference type="FunFam" id="3.30.160.60:FF:000744">
    <property type="entry name" value="zinc finger E-box-binding homeobox 1"/>
    <property type="match status" value="1"/>
</dbReference>